<evidence type="ECO:0000259" key="1">
    <source>
        <dbReference type="Pfam" id="PF12867"/>
    </source>
</evidence>
<evidence type="ECO:0000313" key="3">
    <source>
        <dbReference type="Proteomes" id="UP000468443"/>
    </source>
</evidence>
<dbReference type="Proteomes" id="UP000468443">
    <property type="component" value="Unassembled WGS sequence"/>
</dbReference>
<protein>
    <submittedName>
        <fullName evidence="2">DinB family protein</fullName>
    </submittedName>
</protein>
<keyword evidence="3" id="KW-1185">Reference proteome</keyword>
<reference evidence="2 3" key="1">
    <citation type="submission" date="2020-01" db="EMBL/GenBank/DDBJ databases">
        <title>Muriicola jejuensis KCTC 22299.</title>
        <authorList>
            <person name="Wang G."/>
        </authorList>
    </citation>
    <scope>NUCLEOTIDE SEQUENCE [LARGE SCALE GENOMIC DNA]</scope>
    <source>
        <strain evidence="2 3">KCTC 22299</strain>
    </source>
</reference>
<dbReference type="InterPro" id="IPR024775">
    <property type="entry name" value="DinB-like"/>
</dbReference>
<dbReference type="Pfam" id="PF12867">
    <property type="entry name" value="DinB_2"/>
    <property type="match status" value="1"/>
</dbReference>
<accession>A0A6P0UAW0</accession>
<comment type="caution">
    <text evidence="2">The sequence shown here is derived from an EMBL/GenBank/DDBJ whole genome shotgun (WGS) entry which is preliminary data.</text>
</comment>
<gene>
    <name evidence="2" type="ORF">GWK09_06595</name>
</gene>
<proteinExistence type="predicted"/>
<dbReference type="SUPFAM" id="SSF109854">
    <property type="entry name" value="DinB/YfiT-like putative metalloenzymes"/>
    <property type="match status" value="1"/>
</dbReference>
<dbReference type="InterPro" id="IPR034660">
    <property type="entry name" value="DinB/YfiT-like"/>
</dbReference>
<dbReference type="EMBL" id="JAABOP010000001">
    <property type="protein sequence ID" value="NER10177.1"/>
    <property type="molecule type" value="Genomic_DNA"/>
</dbReference>
<sequence>MEKLFEITEKLHEIYLKTLLSTPMDQLFVVPKPHNNNLFWNIAHGLVTEQALVYKLSNLPPRLDGELISKYSKGTFPEAGVDRSEVEQVAEALPLTTGWMKEDYEKGVFKNFNSYTTSAHVTLNTVEDAIAFNLFHLGLHYGTIRSMQKLLNTPA</sequence>
<dbReference type="AlphaFoldDB" id="A0A6P0UAW0"/>
<evidence type="ECO:0000313" key="2">
    <source>
        <dbReference type="EMBL" id="NER10177.1"/>
    </source>
</evidence>
<dbReference type="RefSeq" id="WP_163692196.1">
    <property type="nucleotide sequence ID" value="NZ_FXTW01000001.1"/>
</dbReference>
<organism evidence="2 3">
    <name type="scientific">Muriicola jejuensis</name>
    <dbReference type="NCBI Taxonomy" id="504488"/>
    <lineage>
        <taxon>Bacteria</taxon>
        <taxon>Pseudomonadati</taxon>
        <taxon>Bacteroidota</taxon>
        <taxon>Flavobacteriia</taxon>
        <taxon>Flavobacteriales</taxon>
        <taxon>Flavobacteriaceae</taxon>
        <taxon>Muriicola</taxon>
    </lineage>
</organism>
<feature type="domain" description="DinB-like" evidence="1">
    <location>
        <begin position="12"/>
        <end position="144"/>
    </location>
</feature>
<name>A0A6P0UAW0_9FLAO</name>